<dbReference type="Gene3D" id="1.10.3720.10">
    <property type="entry name" value="MetI-like"/>
    <property type="match status" value="1"/>
</dbReference>
<organism evidence="11 12">
    <name type="scientific">Lactobacillus rodentium</name>
    <dbReference type="NCBI Taxonomy" id="947835"/>
    <lineage>
        <taxon>Bacteria</taxon>
        <taxon>Bacillati</taxon>
        <taxon>Bacillota</taxon>
        <taxon>Bacilli</taxon>
        <taxon>Lactobacillales</taxon>
        <taxon>Lactobacillaceae</taxon>
        <taxon>Lactobacillus</taxon>
    </lineage>
</organism>
<evidence type="ECO:0000256" key="7">
    <source>
        <dbReference type="ARBA" id="ARBA00023136"/>
    </source>
</evidence>
<feature type="transmembrane region" description="Helical" evidence="8">
    <location>
        <begin position="152"/>
        <end position="177"/>
    </location>
</feature>
<evidence type="ECO:0000256" key="3">
    <source>
        <dbReference type="ARBA" id="ARBA00022448"/>
    </source>
</evidence>
<keyword evidence="7 8" id="KW-0472">Membrane</keyword>
<dbReference type="GO" id="GO:0005315">
    <property type="term" value="F:phosphate transmembrane transporter activity"/>
    <property type="evidence" value="ECO:0007669"/>
    <property type="project" value="InterPro"/>
</dbReference>
<dbReference type="OrthoDB" id="9785113at2"/>
<gene>
    <name evidence="11" type="primary">pstC</name>
    <name evidence="11" type="ORF">LrDSM24759_06870</name>
</gene>
<evidence type="ECO:0000313" key="12">
    <source>
        <dbReference type="Proteomes" id="UP000257317"/>
    </source>
</evidence>
<keyword evidence="12" id="KW-1185">Reference proteome</keyword>
<feature type="domain" description="ABC transmembrane type-1" evidence="10">
    <location>
        <begin position="116"/>
        <end position="326"/>
    </location>
</feature>
<feature type="transmembrane region" description="Helical" evidence="8">
    <location>
        <begin position="248"/>
        <end position="270"/>
    </location>
</feature>
<feature type="transmembrane region" description="Helical" evidence="8">
    <location>
        <begin position="183"/>
        <end position="206"/>
    </location>
</feature>
<evidence type="ECO:0000256" key="4">
    <source>
        <dbReference type="ARBA" id="ARBA00022475"/>
    </source>
</evidence>
<dbReference type="InterPro" id="IPR035906">
    <property type="entry name" value="MetI-like_sf"/>
</dbReference>
<dbReference type="InterPro" id="IPR051124">
    <property type="entry name" value="Phosphate_Transport_Permease"/>
</dbReference>
<keyword evidence="9" id="KW-0592">Phosphate transport</keyword>
<evidence type="ECO:0000313" key="11">
    <source>
        <dbReference type="EMBL" id="GBG04773.1"/>
    </source>
</evidence>
<dbReference type="PANTHER" id="PTHR30425">
    <property type="entry name" value="PHOSPHATE TRANSPORT SYSTEM PERMEASE PROTEIN PST"/>
    <property type="match status" value="1"/>
</dbReference>
<feature type="transmembrane region" description="Helical" evidence="8">
    <location>
        <begin position="307"/>
        <end position="326"/>
    </location>
</feature>
<dbReference type="PANTHER" id="PTHR30425:SF2">
    <property type="entry name" value="ABC TRANSPORTER PERMEASE PROTEIN YQGH-RELATED"/>
    <property type="match status" value="1"/>
</dbReference>
<name>A0A2Z6TA74_9LACO</name>
<comment type="function">
    <text evidence="9">Part of the binding-protein-dependent transport system for phosphate; probably responsible for the translocation of the substrate across the membrane.</text>
</comment>
<dbReference type="PROSITE" id="PS50928">
    <property type="entry name" value="ABC_TM1"/>
    <property type="match status" value="1"/>
</dbReference>
<dbReference type="CDD" id="cd06261">
    <property type="entry name" value="TM_PBP2"/>
    <property type="match status" value="1"/>
</dbReference>
<evidence type="ECO:0000256" key="6">
    <source>
        <dbReference type="ARBA" id="ARBA00022989"/>
    </source>
</evidence>
<protein>
    <recommendedName>
        <fullName evidence="9">Phosphate transport system permease protein</fullName>
    </recommendedName>
</protein>
<dbReference type="GO" id="GO:0006817">
    <property type="term" value="P:phosphate ion transport"/>
    <property type="evidence" value="ECO:0007669"/>
    <property type="project" value="UniProtKB-KW"/>
</dbReference>
<accession>A0A2Z6TA74</accession>
<comment type="similarity">
    <text evidence="2 9">Belongs to the binding-protein-dependent transport system permease family. CysTW subfamily.</text>
</comment>
<comment type="subcellular location">
    <subcellularLocation>
        <location evidence="1 8">Cell membrane</location>
        <topology evidence="1 8">Multi-pass membrane protein</topology>
    </subcellularLocation>
</comment>
<feature type="transmembrane region" description="Helical" evidence="8">
    <location>
        <begin position="116"/>
        <end position="140"/>
    </location>
</feature>
<dbReference type="Pfam" id="PF00528">
    <property type="entry name" value="BPD_transp_1"/>
    <property type="match status" value="1"/>
</dbReference>
<keyword evidence="4 9" id="KW-1003">Cell membrane</keyword>
<keyword evidence="3 8" id="KW-0813">Transport</keyword>
<dbReference type="RefSeq" id="WP_117118118.1">
    <property type="nucleotide sequence ID" value="NZ_BFBY01000004.1"/>
</dbReference>
<evidence type="ECO:0000256" key="8">
    <source>
        <dbReference type="RuleBase" id="RU363032"/>
    </source>
</evidence>
<dbReference type="GO" id="GO:0005886">
    <property type="term" value="C:plasma membrane"/>
    <property type="evidence" value="ECO:0007669"/>
    <property type="project" value="UniProtKB-SubCell"/>
</dbReference>
<reference evidence="12" key="1">
    <citation type="submission" date="2018-03" db="EMBL/GenBank/DDBJ databases">
        <title>New taxa in the Lactobacillus gasseri group.</title>
        <authorList>
            <person name="Tanizawa Y."/>
            <person name="Tohno M."/>
            <person name="Endo A."/>
            <person name="Arita M."/>
        </authorList>
    </citation>
    <scope>NUCLEOTIDE SEQUENCE [LARGE SCALE GENOMIC DNA]</scope>
    <source>
        <strain evidence="12">DSM 24759</strain>
    </source>
</reference>
<dbReference type="InterPro" id="IPR011864">
    <property type="entry name" value="Phosphate_PstC"/>
</dbReference>
<comment type="caution">
    <text evidence="11">The sequence shown here is derived from an EMBL/GenBank/DDBJ whole genome shotgun (WGS) entry which is preliminary data.</text>
</comment>
<evidence type="ECO:0000256" key="5">
    <source>
        <dbReference type="ARBA" id="ARBA00022692"/>
    </source>
</evidence>
<dbReference type="AlphaFoldDB" id="A0A2Z6TA74"/>
<sequence>MNLENNNKENLKDVVNQALEDQTIKHVKLNKIGPDKANVDKLTKPSKETRQEYWGKGLTAAAILLIIILVVSIIGFIAIHGLATFTQNHVNPWKFLTSSDWDPGAGKNFVGAAPMIVTSFAVTLFSAIVATPFAIAIALFMTEYASKRGSKYLQFVVELLVGIPSVVYGFLGLTIVVPFIRNIFGGTGFGILAATLVLFVMVLPTITSLTVDALKAVPDHYRKASLALGATHWQTIYRVVLRVATPRILTAVIFGMARAFGEALAVQMVIGNAVLMPSNLISPSATLTSQLTSQMGNTVMGTLPNNALWSLALLLLIMALFFNFLVRLIGRKGEK</sequence>
<feature type="transmembrane region" description="Helical" evidence="8">
    <location>
        <begin position="57"/>
        <end position="83"/>
    </location>
</feature>
<evidence type="ECO:0000256" key="1">
    <source>
        <dbReference type="ARBA" id="ARBA00004651"/>
    </source>
</evidence>
<keyword evidence="6 8" id="KW-1133">Transmembrane helix</keyword>
<dbReference type="InterPro" id="IPR000515">
    <property type="entry name" value="MetI-like"/>
</dbReference>
<evidence type="ECO:0000256" key="2">
    <source>
        <dbReference type="ARBA" id="ARBA00007069"/>
    </source>
</evidence>
<dbReference type="EMBL" id="BFBY01000004">
    <property type="protein sequence ID" value="GBG04773.1"/>
    <property type="molecule type" value="Genomic_DNA"/>
</dbReference>
<dbReference type="Proteomes" id="UP000257317">
    <property type="component" value="Unassembled WGS sequence"/>
</dbReference>
<dbReference type="SUPFAM" id="SSF161098">
    <property type="entry name" value="MetI-like"/>
    <property type="match status" value="1"/>
</dbReference>
<keyword evidence="5 8" id="KW-0812">Transmembrane</keyword>
<proteinExistence type="inferred from homology"/>
<evidence type="ECO:0000256" key="9">
    <source>
        <dbReference type="RuleBase" id="RU363054"/>
    </source>
</evidence>
<evidence type="ECO:0000259" key="10">
    <source>
        <dbReference type="PROSITE" id="PS50928"/>
    </source>
</evidence>
<dbReference type="NCBIfam" id="TIGR02138">
    <property type="entry name" value="phosphate_pstC"/>
    <property type="match status" value="1"/>
</dbReference>